<name>I3CA52_9FLAO</name>
<dbReference type="Pfam" id="PF11751">
    <property type="entry name" value="PorP_SprF"/>
    <property type="match status" value="1"/>
</dbReference>
<evidence type="ECO:0000313" key="3">
    <source>
        <dbReference type="Proteomes" id="UP000004690"/>
    </source>
</evidence>
<sequence>MPNNTRSIRMKENLKYILIALAFICSGMSFAQQYPQYTQYMYNTMSINPGYTGSRGHMSLIGLYRTQWVGLEGAPETQTFGFDTPVGKNVGLGLNIVNDALGPTNELYIDANFSYTVHLNNDDELLSFGLKAGGRFFDADFSKGIYQNPDVAFQGDINKFYPTIGAGVYYHTSKSYLGLSVPNFFAEDHYDDVEEEIGVERVHFYFIGGRIFDLSYNVKFKPAFMVKYVPAAPVIADFSANFLFYDRLSLGAAYRWGDSFSGLLGIQITEGIGLGYAYDMTTTNLKNYSSGTHEIFIRFEFKSDKEKLKSPRFF</sequence>
<dbReference type="HOGENOM" id="CLU_068235_0_1_10"/>
<organism evidence="2 3">
    <name type="scientific">Galbibacter orientalis DSM 19592</name>
    <dbReference type="NCBI Taxonomy" id="926559"/>
    <lineage>
        <taxon>Bacteria</taxon>
        <taxon>Pseudomonadati</taxon>
        <taxon>Bacteroidota</taxon>
        <taxon>Flavobacteriia</taxon>
        <taxon>Flavobacteriales</taxon>
        <taxon>Flavobacteriaceae</taxon>
        <taxon>Galbibacter</taxon>
    </lineage>
</organism>
<evidence type="ECO:0000313" key="2">
    <source>
        <dbReference type="EMBL" id="EIJ40495.1"/>
    </source>
</evidence>
<accession>I3CA52</accession>
<dbReference type="eggNOG" id="COG3064">
    <property type="taxonomic scope" value="Bacteria"/>
</dbReference>
<keyword evidence="1" id="KW-0732">Signal</keyword>
<reference evidence="2 3" key="1">
    <citation type="submission" date="2012-02" db="EMBL/GenBank/DDBJ databases">
        <title>Improved High-Quality Draft genome of Joostella marina DSM 19592.</title>
        <authorList>
            <consortium name="US DOE Joint Genome Institute (JGI-PGF)"/>
            <person name="Lucas S."/>
            <person name="Copeland A."/>
            <person name="Lapidus A."/>
            <person name="Bruce D."/>
            <person name="Goodwin L."/>
            <person name="Pitluck S."/>
            <person name="Peters L."/>
            <person name="Chertkov O."/>
            <person name="Ovchinnikova G."/>
            <person name="Kyrpides N."/>
            <person name="Mavromatis K."/>
            <person name="Detter J.C."/>
            <person name="Han C."/>
            <person name="Land M."/>
            <person name="Hauser L."/>
            <person name="Markowitz V."/>
            <person name="Cheng J.-F."/>
            <person name="Hugenholtz P."/>
            <person name="Woyke T."/>
            <person name="Wu D."/>
            <person name="Tindall B."/>
            <person name="Brambilla E."/>
            <person name="Klenk H.-P."/>
            <person name="Eisen J.A."/>
        </authorList>
    </citation>
    <scope>NUCLEOTIDE SEQUENCE [LARGE SCALE GENOMIC DNA]</scope>
    <source>
        <strain evidence="2 3">DSM 19592</strain>
    </source>
</reference>
<protein>
    <submittedName>
        <fullName evidence="2">Bacteroidetes-specific putative membrane protein</fullName>
    </submittedName>
</protein>
<dbReference type="Proteomes" id="UP000004690">
    <property type="component" value="Unassembled WGS sequence"/>
</dbReference>
<keyword evidence="3" id="KW-1185">Reference proteome</keyword>
<feature type="chain" id="PRO_5003668528" evidence="1">
    <location>
        <begin position="32"/>
        <end position="314"/>
    </location>
</feature>
<dbReference type="AlphaFoldDB" id="I3CA52"/>
<evidence type="ECO:0000256" key="1">
    <source>
        <dbReference type="SAM" id="SignalP"/>
    </source>
</evidence>
<dbReference type="InterPro" id="IPR019861">
    <property type="entry name" value="PorP/SprF_Bacteroidetes"/>
</dbReference>
<dbReference type="EMBL" id="JH651379">
    <property type="protein sequence ID" value="EIJ40495.1"/>
    <property type="molecule type" value="Genomic_DNA"/>
</dbReference>
<dbReference type="NCBIfam" id="TIGR03519">
    <property type="entry name" value="T9SS_PorP_fam"/>
    <property type="match status" value="1"/>
</dbReference>
<dbReference type="STRING" id="926559.JoomaDRAFT_3557"/>
<gene>
    <name evidence="2" type="ORF">JoomaDRAFT_3557</name>
</gene>
<proteinExistence type="predicted"/>
<feature type="signal peptide" evidence="1">
    <location>
        <begin position="1"/>
        <end position="31"/>
    </location>
</feature>